<dbReference type="EMBL" id="ML208727">
    <property type="protein sequence ID" value="TFK60828.1"/>
    <property type="molecule type" value="Genomic_DNA"/>
</dbReference>
<reference evidence="1 2" key="1">
    <citation type="journal article" date="2019" name="Nat. Ecol. Evol.">
        <title>Megaphylogeny resolves global patterns of mushroom evolution.</title>
        <authorList>
            <person name="Varga T."/>
            <person name="Krizsan K."/>
            <person name="Foldi C."/>
            <person name="Dima B."/>
            <person name="Sanchez-Garcia M."/>
            <person name="Sanchez-Ramirez S."/>
            <person name="Szollosi G.J."/>
            <person name="Szarkandi J.G."/>
            <person name="Papp V."/>
            <person name="Albert L."/>
            <person name="Andreopoulos W."/>
            <person name="Angelini C."/>
            <person name="Antonin V."/>
            <person name="Barry K.W."/>
            <person name="Bougher N.L."/>
            <person name="Buchanan P."/>
            <person name="Buyck B."/>
            <person name="Bense V."/>
            <person name="Catcheside P."/>
            <person name="Chovatia M."/>
            <person name="Cooper J."/>
            <person name="Damon W."/>
            <person name="Desjardin D."/>
            <person name="Finy P."/>
            <person name="Geml J."/>
            <person name="Haridas S."/>
            <person name="Hughes K."/>
            <person name="Justo A."/>
            <person name="Karasinski D."/>
            <person name="Kautmanova I."/>
            <person name="Kiss B."/>
            <person name="Kocsube S."/>
            <person name="Kotiranta H."/>
            <person name="LaButti K.M."/>
            <person name="Lechner B.E."/>
            <person name="Liimatainen K."/>
            <person name="Lipzen A."/>
            <person name="Lukacs Z."/>
            <person name="Mihaltcheva S."/>
            <person name="Morgado L.N."/>
            <person name="Niskanen T."/>
            <person name="Noordeloos M.E."/>
            <person name="Ohm R.A."/>
            <person name="Ortiz-Santana B."/>
            <person name="Ovrebo C."/>
            <person name="Racz N."/>
            <person name="Riley R."/>
            <person name="Savchenko A."/>
            <person name="Shiryaev A."/>
            <person name="Soop K."/>
            <person name="Spirin V."/>
            <person name="Szebenyi C."/>
            <person name="Tomsovsky M."/>
            <person name="Tulloss R.E."/>
            <person name="Uehling J."/>
            <person name="Grigoriev I.V."/>
            <person name="Vagvolgyi C."/>
            <person name="Papp T."/>
            <person name="Martin F.M."/>
            <person name="Miettinen O."/>
            <person name="Hibbett D.S."/>
            <person name="Nagy L.G."/>
        </authorList>
    </citation>
    <scope>NUCLEOTIDE SEQUENCE [LARGE SCALE GENOMIC DNA]</scope>
    <source>
        <strain evidence="1 2">NL-1719</strain>
    </source>
</reference>
<dbReference type="Proteomes" id="UP000308600">
    <property type="component" value="Unassembled WGS sequence"/>
</dbReference>
<proteinExistence type="predicted"/>
<accession>A0ACD3A4S5</accession>
<evidence type="ECO:0000313" key="1">
    <source>
        <dbReference type="EMBL" id="TFK60828.1"/>
    </source>
</evidence>
<evidence type="ECO:0000313" key="2">
    <source>
        <dbReference type="Proteomes" id="UP000308600"/>
    </source>
</evidence>
<sequence>MILVWTVLNIVHSIIFLISAVSIIPVISIVDAFSIVSIVGPVISILRLRLVTSTTKGFLYAQSYFCPAIHRPYAIICVLSISPAGCWTKPRIENCLKLIFDWHHVIRGVKVVECAIFDGHLQRLELVGEKSEPAQKRQDVREGQVFEKRQFHQDEQDVLPINSCSRAGGERAKPPVTFAISKVKLLQMLKIAIKENIWDFDIAKFQVLQDQASSVQIFRQYRRGIVGSSPAWAINESQNFRIAVESQMKGEGGWAIPALGEEDHSVTYVTSSPPSSIGRVTEHTRRFFLTHRVSLWRLSFFMLSSMGDVRRGVLLYLRQQLTFHPSPLGFVASCRQWREEIRSTPALWSVIGAPTWYSYHKNLVKFVLQDIIGNFSIPLRIQLGFRSQSDILALVLEGFSNRIVSLGYGPLTAKNDNSSRVLANKLVNTGPFLQELQLHEVEVPSSLFDGAFPSLKILSLNTCIFHWKIVSLTTLKELAIYHPNKRIDWQHVLLILVQLPLLESFRLSDTLPLFEDEFSTSIPASLAGVNLPFNPPSLSNFELFEFEPASVVYLLHKLSFRHNQLKELDVHIKFQPGSSDYEDDEAAWSIRRLKQILERWWGKPANVICPTERHNYWRCAFGETKVKFCVDDPYSASEVD</sequence>
<organism evidence="1 2">
    <name type="scientific">Pluteus cervinus</name>
    <dbReference type="NCBI Taxonomy" id="181527"/>
    <lineage>
        <taxon>Eukaryota</taxon>
        <taxon>Fungi</taxon>
        <taxon>Dikarya</taxon>
        <taxon>Basidiomycota</taxon>
        <taxon>Agaricomycotina</taxon>
        <taxon>Agaricomycetes</taxon>
        <taxon>Agaricomycetidae</taxon>
        <taxon>Agaricales</taxon>
        <taxon>Pluteineae</taxon>
        <taxon>Pluteaceae</taxon>
        <taxon>Pluteus</taxon>
    </lineage>
</organism>
<gene>
    <name evidence="1" type="ORF">BDN72DRAFT_864062</name>
</gene>
<name>A0ACD3A4S5_9AGAR</name>
<keyword evidence="2" id="KW-1185">Reference proteome</keyword>
<protein>
    <submittedName>
        <fullName evidence="1">Uncharacterized protein</fullName>
    </submittedName>
</protein>